<name>A0ABY4QZT1_9ACTN</name>
<keyword evidence="1" id="KW-0812">Transmembrane</keyword>
<sequence>MPVRTIWKWAATVTVLAVADLLLTIHAHESFRHHANGPSVMSIGQLLGWATTVVLFVIAVLIALGARNAKRRNADRIPPRSRR</sequence>
<keyword evidence="1" id="KW-1133">Transmembrane helix</keyword>
<gene>
    <name evidence="2" type="ORF">M6D93_01120</name>
</gene>
<evidence type="ECO:0000313" key="3">
    <source>
        <dbReference type="Proteomes" id="UP001056336"/>
    </source>
</evidence>
<reference evidence="2" key="2">
    <citation type="submission" date="2022-05" db="EMBL/GenBank/DDBJ databases">
        <authorList>
            <person name="Kim J.-S."/>
            <person name="Lee K."/>
            <person name="Suh M."/>
            <person name="Eom M."/>
            <person name="Kim J.-S."/>
            <person name="Kim D.-S."/>
            <person name="Ko S.-H."/>
            <person name="Shin Y."/>
            <person name="Lee J.-S."/>
        </authorList>
    </citation>
    <scope>NUCLEOTIDE SEQUENCE</scope>
    <source>
        <strain evidence="2">N237</strain>
    </source>
</reference>
<dbReference type="RefSeq" id="WP_249772293.1">
    <property type="nucleotide sequence ID" value="NZ_CP097332.1"/>
</dbReference>
<keyword evidence="1" id="KW-0472">Membrane</keyword>
<dbReference type="EMBL" id="CP097332">
    <property type="protein sequence ID" value="UQX88617.1"/>
    <property type="molecule type" value="Genomic_DNA"/>
</dbReference>
<proteinExistence type="predicted"/>
<evidence type="ECO:0000256" key="1">
    <source>
        <dbReference type="SAM" id="Phobius"/>
    </source>
</evidence>
<dbReference type="Proteomes" id="UP001056336">
    <property type="component" value="Chromosome"/>
</dbReference>
<keyword evidence="3" id="KW-1185">Reference proteome</keyword>
<accession>A0ABY4QZT1</accession>
<evidence type="ECO:0000313" key="2">
    <source>
        <dbReference type="EMBL" id="UQX88617.1"/>
    </source>
</evidence>
<protein>
    <submittedName>
        <fullName evidence="2">Uncharacterized protein</fullName>
    </submittedName>
</protein>
<reference evidence="2" key="1">
    <citation type="journal article" date="2018" name="Int. J. Syst. Evol. Microbiol.">
        <title>Jatrophihabitans telluris sp. nov., isolated from sediment soil of lava forest wetlands and the emended description of the genus Jatrophihabitans.</title>
        <authorList>
            <person name="Lee K.C."/>
            <person name="Suh M.K."/>
            <person name="Eom M.K."/>
            <person name="Kim K.K."/>
            <person name="Kim J.S."/>
            <person name="Kim D.S."/>
            <person name="Ko S.H."/>
            <person name="Shin Y.K."/>
            <person name="Lee J.S."/>
        </authorList>
    </citation>
    <scope>NUCLEOTIDE SEQUENCE</scope>
    <source>
        <strain evidence="2">N237</strain>
    </source>
</reference>
<organism evidence="2 3">
    <name type="scientific">Jatrophihabitans telluris</name>
    <dbReference type="NCBI Taxonomy" id="2038343"/>
    <lineage>
        <taxon>Bacteria</taxon>
        <taxon>Bacillati</taxon>
        <taxon>Actinomycetota</taxon>
        <taxon>Actinomycetes</taxon>
        <taxon>Jatrophihabitantales</taxon>
        <taxon>Jatrophihabitantaceae</taxon>
        <taxon>Jatrophihabitans</taxon>
    </lineage>
</organism>
<feature type="transmembrane region" description="Helical" evidence="1">
    <location>
        <begin position="43"/>
        <end position="66"/>
    </location>
</feature>